<accession>A0A7X2H3W6</accession>
<dbReference type="EMBL" id="WJXB01000002">
    <property type="protein sequence ID" value="MRN53082.1"/>
    <property type="molecule type" value="Genomic_DNA"/>
</dbReference>
<reference evidence="1 2" key="1">
    <citation type="submission" date="2019-11" db="EMBL/GenBank/DDBJ databases">
        <title>Paenibacillus monticola sp. nov., a novel PGPR strain isolated from mountain sample in China.</title>
        <authorList>
            <person name="Zhao Q."/>
            <person name="Li H.-P."/>
            <person name="Zhang J.-L."/>
        </authorList>
    </citation>
    <scope>NUCLEOTIDE SEQUENCE [LARGE SCALE GENOMIC DNA]</scope>
    <source>
        <strain evidence="1 2">LC-T2</strain>
    </source>
</reference>
<organism evidence="1 2">
    <name type="scientific">Paenibacillus monticola</name>
    <dbReference type="NCBI Taxonomy" id="2666075"/>
    <lineage>
        <taxon>Bacteria</taxon>
        <taxon>Bacillati</taxon>
        <taxon>Bacillota</taxon>
        <taxon>Bacilli</taxon>
        <taxon>Bacillales</taxon>
        <taxon>Paenibacillaceae</taxon>
        <taxon>Paenibacillus</taxon>
    </lineage>
</organism>
<evidence type="ECO:0000313" key="1">
    <source>
        <dbReference type="EMBL" id="MRN53082.1"/>
    </source>
</evidence>
<dbReference type="Proteomes" id="UP000463051">
    <property type="component" value="Unassembled WGS sequence"/>
</dbReference>
<evidence type="ECO:0000313" key="2">
    <source>
        <dbReference type="Proteomes" id="UP000463051"/>
    </source>
</evidence>
<protein>
    <submittedName>
        <fullName evidence="1">Uncharacterized protein</fullName>
    </submittedName>
</protein>
<name>A0A7X2H3W6_9BACL</name>
<dbReference type="AlphaFoldDB" id="A0A7X2H3W6"/>
<comment type="caution">
    <text evidence="1">The sequence shown here is derived from an EMBL/GenBank/DDBJ whole genome shotgun (WGS) entry which is preliminary data.</text>
</comment>
<sequence length="84" mass="10014">MPMLPVHERLAELFILSRQRQLTTTEEVEQQQCLQVNAMYCWELARLNNELLLAVRTEDAEWQLDIDAQLFELRATGRVSRRRK</sequence>
<dbReference type="InterPro" id="IPR056084">
    <property type="entry name" value="DUF7667"/>
</dbReference>
<gene>
    <name evidence="1" type="ORF">GJB61_08755</name>
</gene>
<proteinExistence type="predicted"/>
<dbReference type="Pfam" id="PF24704">
    <property type="entry name" value="DUF7667"/>
    <property type="match status" value="1"/>
</dbReference>
<keyword evidence="2" id="KW-1185">Reference proteome</keyword>